<dbReference type="InterPro" id="IPR002325">
    <property type="entry name" value="Cyt_f"/>
</dbReference>
<evidence type="ECO:0000256" key="8">
    <source>
        <dbReference type="ARBA" id="ARBA00022692"/>
    </source>
</evidence>
<accession>Q8RN59</accession>
<dbReference type="FunFam" id="2.60.40.830:FF:000001">
    <property type="entry name" value="Cytochrome f"/>
    <property type="match status" value="1"/>
</dbReference>
<evidence type="ECO:0000256" key="2">
    <source>
        <dbReference type="ARBA" id="ARBA00004376"/>
    </source>
</evidence>
<reference evidence="21" key="2">
    <citation type="journal article" date="2008" name="J. Am. Chem. Soc.">
        <title>Dynamics in the transient complex of plastocyanin-cytochrome f from Prochlorothrix hollandica.</title>
        <authorList>
            <person name="Hulsker R."/>
            <person name="Baranova M.V."/>
            <person name="Bullerjahn G.S."/>
            <person name="Ubbink M."/>
        </authorList>
    </citation>
    <scope>STRUCTURE BY NMR OF 47-295</scope>
</reference>
<protein>
    <recommendedName>
        <fullName evidence="4">Cytochrome f</fullName>
    </recommendedName>
</protein>
<dbReference type="GO" id="GO:0020037">
    <property type="term" value="F:heme binding"/>
    <property type="evidence" value="ECO:0007669"/>
    <property type="project" value="InterPro"/>
</dbReference>
<keyword evidence="11" id="KW-0249">Electron transport</keyword>
<name>Q8RN59_PROHO</name>
<feature type="binding site" description="covalent" evidence="17">
    <location>
        <position position="70"/>
    </location>
    <ligand>
        <name>heme</name>
        <dbReference type="ChEBI" id="CHEBI:30413"/>
    </ligand>
</feature>
<keyword evidence="5" id="KW-0813">Transport</keyword>
<feature type="binding site" description="axial binding residue" evidence="17">
    <location>
        <position position="71"/>
    </location>
    <ligand>
        <name>heme</name>
        <dbReference type="ChEBI" id="CHEBI:30413"/>
    </ligand>
    <ligandPart>
        <name>Fe</name>
        <dbReference type="ChEBI" id="CHEBI:18248"/>
    </ligandPart>
</feature>
<evidence type="ECO:0000256" key="17">
    <source>
        <dbReference type="PIRSR" id="PIRSR602325-50"/>
    </source>
</evidence>
<comment type="function">
    <text evidence="1">Component of the cytochrome b6-f complex, which mediates electron transfer between photosystem II (PSII) and photosystem I (PSI), cyclic electron flow around PSI, and state transitions.</text>
</comment>
<feature type="domain" description="Cytochrome f large" evidence="19">
    <location>
        <begin position="312"/>
        <end position="450"/>
    </location>
</feature>
<evidence type="ECO:0000256" key="15">
    <source>
        <dbReference type="ARBA" id="ARBA00023136"/>
    </source>
</evidence>
<evidence type="ECO:0000256" key="18">
    <source>
        <dbReference type="SAM" id="Phobius"/>
    </source>
</evidence>
<dbReference type="PANTHER" id="PTHR33288">
    <property type="match status" value="1"/>
</dbReference>
<keyword evidence="13 17" id="KW-0408">Iron</keyword>
<feature type="binding site" description="axial binding residue" evidence="17">
    <location>
        <position position="47"/>
    </location>
    <ligand>
        <name>heme</name>
        <dbReference type="ChEBI" id="CHEBI:30413"/>
    </ligand>
    <ligandPart>
        <name>Fe</name>
        <dbReference type="ChEBI" id="CHEBI:18248"/>
    </ligandPart>
</feature>
<evidence type="ECO:0000256" key="4">
    <source>
        <dbReference type="ARBA" id="ARBA00013528"/>
    </source>
</evidence>
<comment type="cofactor">
    <cofactor evidence="17">
        <name>heme</name>
        <dbReference type="ChEBI" id="CHEBI:30413"/>
    </cofactor>
    <text evidence="17">Binds 1 heme group covalently.</text>
</comment>
<proteinExistence type="evidence at protein level"/>
<dbReference type="PDB" id="2JXM">
    <property type="method" value="NMR"/>
    <property type="chains" value="B=47-295"/>
</dbReference>
<comment type="similarity">
    <text evidence="3">Belongs to the cytochrome f family.</text>
</comment>
<dbReference type="SUPFAM" id="SSF51246">
    <property type="entry name" value="Rudiment single hybrid motif"/>
    <property type="match status" value="2"/>
</dbReference>
<keyword evidence="21" id="KW-0002">3D-structure</keyword>
<gene>
    <name evidence="20" type="primary">petA</name>
</gene>
<dbReference type="EMBL" id="AF486288">
    <property type="protein sequence ID" value="AAL93150.2"/>
    <property type="molecule type" value="Genomic_DNA"/>
</dbReference>
<evidence type="ECO:0000256" key="14">
    <source>
        <dbReference type="ARBA" id="ARBA00023078"/>
    </source>
</evidence>
<feature type="binding site" description="covalent" evidence="17">
    <location>
        <position position="67"/>
    </location>
    <ligand>
        <name>heme</name>
        <dbReference type="ChEBI" id="CHEBI:30413"/>
    </ligand>
</feature>
<dbReference type="GO" id="GO:0009055">
    <property type="term" value="F:electron transfer activity"/>
    <property type="evidence" value="ECO:0007669"/>
    <property type="project" value="InterPro"/>
</dbReference>
<dbReference type="GO" id="GO:0031676">
    <property type="term" value="C:plasma membrane-derived thylakoid membrane"/>
    <property type="evidence" value="ECO:0007669"/>
    <property type="project" value="UniProtKB-SubCell"/>
</dbReference>
<evidence type="ECO:0007829" key="21">
    <source>
        <dbReference type="PDB" id="2JXM"/>
    </source>
</evidence>
<keyword evidence="7 17" id="KW-0349">Heme</keyword>
<keyword evidence="8 18" id="KW-0812">Transmembrane</keyword>
<dbReference type="InterPro" id="IPR024094">
    <property type="entry name" value="Cyt_f_lg_dom"/>
</dbReference>
<feature type="non-terminal residue" evidence="20">
    <location>
        <position position="562"/>
    </location>
</feature>
<evidence type="ECO:0000256" key="9">
    <source>
        <dbReference type="ARBA" id="ARBA00022723"/>
    </source>
</evidence>
<dbReference type="InterPro" id="IPR011054">
    <property type="entry name" value="Rudment_hybrid_motif"/>
</dbReference>
<keyword evidence="9 17" id="KW-0479">Metal-binding</keyword>
<evidence type="ECO:0000256" key="6">
    <source>
        <dbReference type="ARBA" id="ARBA00022531"/>
    </source>
</evidence>
<dbReference type="SUPFAM" id="SSF49441">
    <property type="entry name" value="Cytochrome f, large domain"/>
    <property type="match status" value="2"/>
</dbReference>
<evidence type="ECO:0000259" key="19">
    <source>
        <dbReference type="Pfam" id="PF16639"/>
    </source>
</evidence>
<sequence length="562" mass="60191" precursor="true">MLMKMHSSMAHLQSQFRSLSQVVLVAIAALTLWVGLDTLVPQSAAAYPFYAQYNYDSPREATGKIVCANCHLAKKTVEIEVPQAVLPDTVFKAVVKVPYDLDIQQVQADGSPSGLNVGAVLMLPEGFKLAPPERVDEELMEEVGDFYYLVTPYSETDENILLAGPLPGEDYQEMIFPILSPNPATDAGVYFGKYSIHLGGNRGRGQVYPTGELSNNNAFSASIAGTIAAIEDNGFGFDVTIQPEDGDAVVTSILPGPELIVAVGDTVEAGQLLTTNPNVGGFGQMDSEIVLQSSSRIWGLVAFFFGVVLTQIFLVNCHLAKKTVEIEVPQAVLPDTVFKAVVKVPYDLDIQQVQADGSPSGLNVGAVLMLPEGFKLAPPERVDEELMEEVGDFYYLVTPYSETDENILLAGPLPGEDYQEMIFPILSPNPATDAGVYFGKYSIHLGGNRGRGQVYPTGELSNNNAFSASIAGTIAAIEDNGFGFDVTIQPEDGDAVVTSILPGPELIVAVGDTVEAGQLLTTNPNVGGFGQMDSEIVLQSSSRIWGLVAFFFGVVLTQIFLV</sequence>
<organism evidence="20">
    <name type="scientific">Prochlorothrix hollandica</name>
    <dbReference type="NCBI Taxonomy" id="1223"/>
    <lineage>
        <taxon>Bacteria</taxon>
        <taxon>Bacillati</taxon>
        <taxon>Cyanobacteriota</taxon>
        <taxon>Cyanophyceae</taxon>
        <taxon>Prochlorotrichales</taxon>
        <taxon>Prochlorotrichaceae</taxon>
        <taxon>Prochlorothrix</taxon>
    </lineage>
</organism>
<reference evidence="20" key="1">
    <citation type="submission" date="2003-02" db="EMBL/GenBank/DDBJ databases">
        <title>Plastocyanin-cytochrome f interactions in Prochlorothrix hollandica.</title>
        <authorList>
            <person name="Vintonenko N."/>
            <person name="Bullerjahn G.S."/>
        </authorList>
    </citation>
    <scope>NUCLEOTIDE SEQUENCE</scope>
</reference>
<evidence type="ECO:0000256" key="1">
    <source>
        <dbReference type="ARBA" id="ARBA00003068"/>
    </source>
</evidence>
<evidence type="ECO:0000256" key="11">
    <source>
        <dbReference type="ARBA" id="ARBA00022982"/>
    </source>
</evidence>
<evidence type="ECO:0000256" key="13">
    <source>
        <dbReference type="ARBA" id="ARBA00023004"/>
    </source>
</evidence>
<dbReference type="PROSITE" id="PS51010">
    <property type="entry name" value="CYTF"/>
    <property type="match status" value="2"/>
</dbReference>
<keyword evidence="10" id="KW-0732">Signal</keyword>
<dbReference type="Gene3D" id="2.40.50.100">
    <property type="match status" value="2"/>
</dbReference>
<comment type="subcellular location">
    <subcellularLocation>
        <location evidence="2">Cellular thylakoid membrane</location>
        <topology evidence="2">Single-pass membrane protein</topology>
    </subcellularLocation>
</comment>
<dbReference type="Pfam" id="PF01333">
    <property type="entry name" value="Apocytochr_F_C"/>
    <property type="match status" value="1"/>
</dbReference>
<keyword evidence="12 18" id="KW-1133">Transmembrane helix</keyword>
<evidence type="ECO:0000313" key="20">
    <source>
        <dbReference type="EMBL" id="AAL93150.2"/>
    </source>
</evidence>
<comment type="subunit">
    <text evidence="16">The 4 large subunits of the cytochrome b6-f complex are cytochrome b6, subunit IV (17 kDa polypeptide, PetD), cytochrome f and the Rieske protein, while the 4 small subunits are PetG, PetL, PetM and PetN. The complex functions as a dimer.</text>
</comment>
<evidence type="ECO:0000256" key="16">
    <source>
        <dbReference type="ARBA" id="ARBA00025834"/>
    </source>
</evidence>
<dbReference type="InterPro" id="IPR036826">
    <property type="entry name" value="Cyt_f_lg_dom_sf"/>
</dbReference>
<keyword evidence="14" id="KW-0793">Thylakoid</keyword>
<feature type="domain" description="Cytochrome f large" evidence="19">
    <location>
        <begin position="47"/>
        <end position="203"/>
    </location>
</feature>
<dbReference type="EvolutionaryTrace" id="Q8RN59"/>
<dbReference type="GO" id="GO:0005506">
    <property type="term" value="F:iron ion binding"/>
    <property type="evidence" value="ECO:0007669"/>
    <property type="project" value="InterPro"/>
</dbReference>
<dbReference type="PDBsum" id="2JXM"/>
<dbReference type="PRINTS" id="PR00610">
    <property type="entry name" value="CYTOCHROMEF"/>
</dbReference>
<dbReference type="Pfam" id="PF16639">
    <property type="entry name" value="Apocytochr_F_N"/>
    <property type="match status" value="2"/>
</dbReference>
<dbReference type="SMR" id="Q8RN59"/>
<dbReference type="AlphaFoldDB" id="Q8RN59"/>
<evidence type="ECO:0000256" key="12">
    <source>
        <dbReference type="ARBA" id="ARBA00022989"/>
    </source>
</evidence>
<evidence type="ECO:0000256" key="5">
    <source>
        <dbReference type="ARBA" id="ARBA00022448"/>
    </source>
</evidence>
<evidence type="ECO:0000256" key="10">
    <source>
        <dbReference type="ARBA" id="ARBA00022729"/>
    </source>
</evidence>
<feature type="transmembrane region" description="Helical" evidence="18">
    <location>
        <begin position="297"/>
        <end position="315"/>
    </location>
</feature>
<dbReference type="GO" id="GO:0015979">
    <property type="term" value="P:photosynthesis"/>
    <property type="evidence" value="ECO:0007669"/>
    <property type="project" value="UniProtKB-KW"/>
</dbReference>
<keyword evidence="6" id="KW-0602">Photosynthesis</keyword>
<keyword evidence="15 18" id="KW-0472">Membrane</keyword>
<evidence type="ECO:0000256" key="3">
    <source>
        <dbReference type="ARBA" id="ARBA00008923"/>
    </source>
</evidence>
<dbReference type="PANTHER" id="PTHR33288:SF10">
    <property type="entry name" value="CYTOCHROME F"/>
    <property type="match status" value="1"/>
</dbReference>
<evidence type="ECO:0000256" key="7">
    <source>
        <dbReference type="ARBA" id="ARBA00022617"/>
    </source>
</evidence>
<feature type="transmembrane region" description="Helical" evidence="18">
    <location>
        <begin position="544"/>
        <end position="561"/>
    </location>
</feature>
<dbReference type="Gene3D" id="2.60.40.830">
    <property type="entry name" value="Cytochrome f large domain"/>
    <property type="match status" value="2"/>
</dbReference>